<name>A0AAJ0BIV8_9PEZI</name>
<proteinExistence type="predicted"/>
<accession>A0AAJ0BIV8</accession>
<evidence type="ECO:0000313" key="1">
    <source>
        <dbReference type="EMBL" id="KAK1758770.1"/>
    </source>
</evidence>
<gene>
    <name evidence="1" type="ORF">QBC47DRAFT_292814</name>
</gene>
<dbReference type="EMBL" id="MU839828">
    <property type="protein sequence ID" value="KAK1758770.1"/>
    <property type="molecule type" value="Genomic_DNA"/>
</dbReference>
<keyword evidence="2" id="KW-1185">Reference proteome</keyword>
<reference evidence="1" key="1">
    <citation type="submission" date="2023-06" db="EMBL/GenBank/DDBJ databases">
        <title>Genome-scale phylogeny and comparative genomics of the fungal order Sordariales.</title>
        <authorList>
            <consortium name="Lawrence Berkeley National Laboratory"/>
            <person name="Hensen N."/>
            <person name="Bonometti L."/>
            <person name="Westerberg I."/>
            <person name="Brannstrom I.O."/>
            <person name="Guillou S."/>
            <person name="Cros-Aarteil S."/>
            <person name="Calhoun S."/>
            <person name="Haridas S."/>
            <person name="Kuo A."/>
            <person name="Mondo S."/>
            <person name="Pangilinan J."/>
            <person name="Riley R."/>
            <person name="Labutti K."/>
            <person name="Andreopoulos B."/>
            <person name="Lipzen A."/>
            <person name="Chen C."/>
            <person name="Yanf M."/>
            <person name="Daum C."/>
            <person name="Ng V."/>
            <person name="Clum A."/>
            <person name="Steindorff A."/>
            <person name="Ohm R."/>
            <person name="Martin F."/>
            <person name="Silar P."/>
            <person name="Natvig D."/>
            <person name="Lalanne C."/>
            <person name="Gautier V."/>
            <person name="Ament-Velasquez S.L."/>
            <person name="Kruys A."/>
            <person name="Hutchinson M.I."/>
            <person name="Powell A.J."/>
            <person name="Barry K."/>
            <person name="Miller A.N."/>
            <person name="Grigoriev I.V."/>
            <person name="Debuchy R."/>
            <person name="Gladieux P."/>
            <person name="Thoren M.H."/>
            <person name="Johannesson H."/>
        </authorList>
    </citation>
    <scope>NUCLEOTIDE SEQUENCE</scope>
    <source>
        <strain evidence="1">PSN4</strain>
    </source>
</reference>
<evidence type="ECO:0000313" key="2">
    <source>
        <dbReference type="Proteomes" id="UP001239445"/>
    </source>
</evidence>
<organism evidence="1 2">
    <name type="scientific">Echria macrotheca</name>
    <dbReference type="NCBI Taxonomy" id="438768"/>
    <lineage>
        <taxon>Eukaryota</taxon>
        <taxon>Fungi</taxon>
        <taxon>Dikarya</taxon>
        <taxon>Ascomycota</taxon>
        <taxon>Pezizomycotina</taxon>
        <taxon>Sordariomycetes</taxon>
        <taxon>Sordariomycetidae</taxon>
        <taxon>Sordariales</taxon>
        <taxon>Schizotheciaceae</taxon>
        <taxon>Echria</taxon>
    </lineage>
</organism>
<dbReference type="Proteomes" id="UP001239445">
    <property type="component" value="Unassembled WGS sequence"/>
</dbReference>
<dbReference type="AlphaFoldDB" id="A0AAJ0BIV8"/>
<protein>
    <submittedName>
        <fullName evidence="1">Uncharacterized protein</fullName>
    </submittedName>
</protein>
<sequence>MLLGLLNRHGSRLTPCNRTNFTAEATVVIPTYNDSAVADSKPLIIHGSLSNFGNLTPAPIPAPPGASNPGCMALSEDPSANVFSVTKFLYQTTNISSYWPDLFVHDRPPTPWNRTLQVEFRNEATGLNFACSSTDRILDNPSNLSTIWLPCPLTPPPPPLPHTFPLYALDSSINLNLTTATLKINQTWYCNDTNTQPPKRFTALAVASKTSNPALVAGTSTTTANHTLCSTTPFSGGKIYCDVTLTTSFISLTNPNESHPLPLHPSISSLSIESLPPNALTSPDPTPSPKKWSCTISSLGRGPVEWTLRPSDNDPVSLQTEWFNWPGPDQIDWFGTAEGDQLQTRFRFDLVSSVFQGRPGSTGVIREVGVGPHRDEFQVPPSSARVALTPFLRGADPSVRYRNFDRFAGFYDWDPGFDFYEFLGWEVRFDAATGYLELEQAWYCDDKDPGTPYNLGPNRTQDRDEGIGCSLVGGQVTVTPTVSFHAMTTTVPDPVPFTTQPAPNDCCFGPPPYSFPNPLFM</sequence>
<comment type="caution">
    <text evidence="1">The sequence shown here is derived from an EMBL/GenBank/DDBJ whole genome shotgun (WGS) entry which is preliminary data.</text>
</comment>